<dbReference type="GO" id="GO:0004252">
    <property type="term" value="F:serine-type endopeptidase activity"/>
    <property type="evidence" value="ECO:0007669"/>
    <property type="project" value="UniProtKB-UniRule"/>
</dbReference>
<evidence type="ECO:0000256" key="5">
    <source>
        <dbReference type="ARBA" id="ARBA00022825"/>
    </source>
</evidence>
<dbReference type="InterPro" id="IPR036852">
    <property type="entry name" value="Peptidase_S8/S53_dom_sf"/>
</dbReference>
<dbReference type="GO" id="GO:0005615">
    <property type="term" value="C:extracellular space"/>
    <property type="evidence" value="ECO:0007669"/>
    <property type="project" value="TreeGrafter"/>
</dbReference>
<dbReference type="InterPro" id="IPR000209">
    <property type="entry name" value="Peptidase_S8/S53_dom"/>
</dbReference>
<evidence type="ECO:0000259" key="9">
    <source>
        <dbReference type="Pfam" id="PF00082"/>
    </source>
</evidence>
<dbReference type="GeneID" id="8824715"/>
<dbReference type="PROSITE" id="PS00138">
    <property type="entry name" value="SUBTILASE_SER"/>
    <property type="match status" value="1"/>
</dbReference>
<dbReference type="GO" id="GO:0046872">
    <property type="term" value="F:metal ion binding"/>
    <property type="evidence" value="ECO:0007669"/>
    <property type="project" value="UniProtKB-KW"/>
</dbReference>
<dbReference type="GO" id="GO:0006508">
    <property type="term" value="P:proteolysis"/>
    <property type="evidence" value="ECO:0007669"/>
    <property type="project" value="UniProtKB-KW"/>
</dbReference>
<comment type="similarity">
    <text evidence="1 6 7">Belongs to the peptidase S8 family.</text>
</comment>
<feature type="region of interest" description="Disordered" evidence="8">
    <location>
        <begin position="419"/>
        <end position="444"/>
    </location>
</feature>
<dbReference type="EMBL" id="CP001932">
    <property type="protein sequence ID" value="ADD05447.1"/>
    <property type="molecule type" value="Genomic_DNA"/>
</dbReference>
<dbReference type="PROSITE" id="PS00136">
    <property type="entry name" value="SUBTILASE_ASP"/>
    <property type="match status" value="1"/>
</dbReference>
<dbReference type="KEGG" id="nmg:Nmag_1874"/>
<dbReference type="InterPro" id="IPR037045">
    <property type="entry name" value="S8pro/Inhibitor_I9_sf"/>
</dbReference>
<feature type="domain" description="Peptidase S8/S53" evidence="9">
    <location>
        <begin position="150"/>
        <end position="403"/>
    </location>
</feature>
<evidence type="ECO:0000256" key="6">
    <source>
        <dbReference type="PROSITE-ProRule" id="PRU01240"/>
    </source>
</evidence>
<organism evidence="10 11">
    <name type="scientific">Natrialba magadii (strain ATCC 43099 / DSM 3394 / CCM 3739 / CIP 104546 / IAM 13178 / JCM 8861 / NBRC 102185 / NCIMB 2190 / MS3)</name>
    <name type="common">Natronobacterium magadii</name>
    <dbReference type="NCBI Taxonomy" id="547559"/>
    <lineage>
        <taxon>Archaea</taxon>
        <taxon>Methanobacteriati</taxon>
        <taxon>Methanobacteriota</taxon>
        <taxon>Stenosarchaea group</taxon>
        <taxon>Halobacteria</taxon>
        <taxon>Halobacteriales</taxon>
        <taxon>Natrialbaceae</taxon>
        <taxon>Natrialba</taxon>
    </lineage>
</organism>
<keyword evidence="4 6" id="KW-0378">Hydrolase</keyword>
<keyword evidence="5 6" id="KW-0720">Serine protease</keyword>
<keyword evidence="2 6" id="KW-0645">Protease</keyword>
<dbReference type="EC" id="3.4.21.-" evidence="10"/>
<gene>
    <name evidence="10" type="ordered locus">Nmag_1874</name>
</gene>
<evidence type="ECO:0000256" key="8">
    <source>
        <dbReference type="SAM" id="MobiDB-lite"/>
    </source>
</evidence>
<dbReference type="HOGENOM" id="CLU_011263_15_7_2"/>
<dbReference type="InterPro" id="IPR022398">
    <property type="entry name" value="Peptidase_S8_His-AS"/>
</dbReference>
<accession>D3SV39</accession>
<dbReference type="InterPro" id="IPR034202">
    <property type="entry name" value="Subtilisin_Carlsberg-like"/>
</dbReference>
<sequence length="474" mass="48621">MTLTRRQLLQGAGAAVSVSLVTSSGTAAASQSSAGSPSSDSRRVFVHPQNGLLGELLDVVDSVGGTTLREYDNFEFVLAEVPANRLDELLAATGVATVEEDDETGIPDDWSPSLLESLLPPDRSDCETHPDQQASWGLERIGASEVEPNGSGVDIGILDTGIQTDHCSLSVAGGQNVTGSGLPDDYEDRHGHGTHVAGVAGAVDNGRGVVGTAPNANLYAVKVLDDDGDGRYSDLIAGIDWCMENDVEIISMSLGGESESEAVAEAIETAHSAGHLLLSAAGNEGNNGRSSCTEETMTYPATHDDVVAVTAMDEDDTLAAYSSVGEGVDLLAPGTDIRSSTVDNRYAEASGTSVAAPFVAGVAALCWETREESGTGSGSGSGSGPEPGTNDAVRSILTETAETVLDTCAEGAGLVDAREAVGDERATGGSERSEDQSQIESGAVGTLRDGVSSAFEWVTDLVGAIVERLGRLFG</sequence>
<feature type="active site" description="Charge relay system" evidence="6">
    <location>
        <position position="159"/>
    </location>
</feature>
<dbReference type="InterPro" id="IPR006311">
    <property type="entry name" value="TAT_signal"/>
</dbReference>
<dbReference type="InterPro" id="IPR050131">
    <property type="entry name" value="Peptidase_S8_subtilisin-like"/>
</dbReference>
<keyword evidence="3" id="KW-0479">Metal-binding</keyword>
<evidence type="ECO:0000313" key="10">
    <source>
        <dbReference type="EMBL" id="ADD05447.1"/>
    </source>
</evidence>
<reference evidence="10 11" key="2">
    <citation type="journal article" date="2012" name="BMC Genomics">
        <title>A comparative genomics perspective on the genetic content of the alkaliphilic haloarchaeon Natrialba magadii ATCC 43099T.</title>
        <authorList>
            <person name="Siddaramappa S."/>
            <person name="Challacombe J.F."/>
            <person name="Decastro R.E."/>
            <person name="Pfeiffer F."/>
            <person name="Sastre D.E."/>
            <person name="Gimenez M.I."/>
            <person name="Paggi R.A."/>
            <person name="Detter J.C."/>
            <person name="Davenport K.W."/>
            <person name="Goodwin L.A."/>
            <person name="Kyrpides N."/>
            <person name="Tapia R."/>
            <person name="Pitluck S."/>
            <person name="Lucas S."/>
            <person name="Woyke T."/>
            <person name="Maupin-Furlow J.A."/>
        </authorList>
    </citation>
    <scope>NUCLEOTIDE SEQUENCE [LARGE SCALE GENOMIC DNA]</scope>
    <source>
        <strain evidence="11">ATCC 43099 / DSM 3394 / CCM 3739 / CIP 104546 / IAM 13178 / JCM 8861 / NBRC 102185 / NCIMB 2190 / MS3</strain>
    </source>
</reference>
<dbReference type="Pfam" id="PF00082">
    <property type="entry name" value="Peptidase_S8"/>
    <property type="match status" value="1"/>
</dbReference>
<dbReference type="CDD" id="cd07477">
    <property type="entry name" value="Peptidases_S8_Subtilisin_subset"/>
    <property type="match status" value="1"/>
</dbReference>
<dbReference type="PROSITE" id="PS00137">
    <property type="entry name" value="SUBTILASE_HIS"/>
    <property type="match status" value="1"/>
</dbReference>
<evidence type="ECO:0000256" key="2">
    <source>
        <dbReference type="ARBA" id="ARBA00022670"/>
    </source>
</evidence>
<feature type="compositionally biased region" description="Basic and acidic residues" evidence="8">
    <location>
        <begin position="419"/>
        <end position="435"/>
    </location>
</feature>
<feature type="region of interest" description="Disordered" evidence="8">
    <location>
        <begin position="370"/>
        <end position="391"/>
    </location>
</feature>
<proteinExistence type="inferred from homology"/>
<reference evidence="11" key="1">
    <citation type="submission" date="2010-02" db="EMBL/GenBank/DDBJ databases">
        <title>Complete sequence of chromosome of Natrialba magadii ATCC 43099.</title>
        <authorList>
            <consortium name="US DOE Joint Genome Institute"/>
            <person name="Lucas S."/>
            <person name="Copeland A."/>
            <person name="Lapidus A."/>
            <person name="Cheng J.-F."/>
            <person name="Bruce D."/>
            <person name="Goodwin L."/>
            <person name="Pitluck S."/>
            <person name="Davenport K."/>
            <person name="Saunders E."/>
            <person name="Detter J.C."/>
            <person name="Han C."/>
            <person name="Tapia R."/>
            <person name="Land M."/>
            <person name="Hauser L."/>
            <person name="Kyrpides N."/>
            <person name="Mikhailova N."/>
            <person name="De Castro R.E."/>
            <person name="Maupin-Furlow J.A."/>
            <person name="Woyke T."/>
        </authorList>
    </citation>
    <scope>NUCLEOTIDE SEQUENCE [LARGE SCALE GENOMIC DNA]</scope>
    <source>
        <strain evidence="11">ATCC 43099 / DSM 3394 / CCM 3739 / CIP 104546 / IAM 13178 / JCM 8861 / NBRC 102185 / NCIMB 2190 / MS3</strain>
    </source>
</reference>
<dbReference type="InterPro" id="IPR023827">
    <property type="entry name" value="Peptidase_S8_Asp-AS"/>
</dbReference>
<dbReference type="PRINTS" id="PR00723">
    <property type="entry name" value="SUBTILISIN"/>
</dbReference>
<dbReference type="PANTHER" id="PTHR43806">
    <property type="entry name" value="PEPTIDASE S8"/>
    <property type="match status" value="1"/>
</dbReference>
<protein>
    <submittedName>
        <fullName evidence="10">S8 family serine protease</fullName>
        <ecNumber evidence="10">3.4.21.-</ecNumber>
    </submittedName>
</protein>
<feature type="compositionally biased region" description="Gly residues" evidence="8">
    <location>
        <begin position="375"/>
        <end position="385"/>
    </location>
</feature>
<evidence type="ECO:0000256" key="7">
    <source>
        <dbReference type="RuleBase" id="RU003355"/>
    </source>
</evidence>
<dbReference type="InterPro" id="IPR015500">
    <property type="entry name" value="Peptidase_S8_subtilisin-rel"/>
</dbReference>
<dbReference type="PANTHER" id="PTHR43806:SF11">
    <property type="entry name" value="CEREVISIN-RELATED"/>
    <property type="match status" value="1"/>
</dbReference>
<dbReference type="STRING" id="547559.Nmag_1874"/>
<evidence type="ECO:0000256" key="3">
    <source>
        <dbReference type="ARBA" id="ARBA00022723"/>
    </source>
</evidence>
<dbReference type="Gene3D" id="3.30.70.80">
    <property type="entry name" value="Peptidase S8 propeptide/proteinase inhibitor I9"/>
    <property type="match status" value="1"/>
</dbReference>
<name>D3SV39_NATMM</name>
<dbReference type="SUPFAM" id="SSF52743">
    <property type="entry name" value="Subtilisin-like"/>
    <property type="match status" value="1"/>
</dbReference>
<dbReference type="Proteomes" id="UP000001879">
    <property type="component" value="Chromosome"/>
</dbReference>
<dbReference type="PROSITE" id="PS51318">
    <property type="entry name" value="TAT"/>
    <property type="match status" value="1"/>
</dbReference>
<dbReference type="OrthoDB" id="27270at2157"/>
<dbReference type="RefSeq" id="WP_012996588.1">
    <property type="nucleotide sequence ID" value="NC_013922.1"/>
</dbReference>
<dbReference type="eggNOG" id="arCOG00702">
    <property type="taxonomic scope" value="Archaea"/>
</dbReference>
<dbReference type="PROSITE" id="PS51892">
    <property type="entry name" value="SUBTILASE"/>
    <property type="match status" value="1"/>
</dbReference>
<evidence type="ECO:0000256" key="1">
    <source>
        <dbReference type="ARBA" id="ARBA00011073"/>
    </source>
</evidence>
<dbReference type="AlphaFoldDB" id="D3SV39"/>
<evidence type="ECO:0000256" key="4">
    <source>
        <dbReference type="ARBA" id="ARBA00022801"/>
    </source>
</evidence>
<dbReference type="PaxDb" id="547559-Nmag_1874"/>
<feature type="active site" description="Charge relay system" evidence="6">
    <location>
        <position position="192"/>
    </location>
</feature>
<dbReference type="InterPro" id="IPR023828">
    <property type="entry name" value="Peptidase_S8_Ser-AS"/>
</dbReference>
<dbReference type="Gene3D" id="3.40.50.200">
    <property type="entry name" value="Peptidase S8/S53 domain"/>
    <property type="match status" value="1"/>
</dbReference>
<evidence type="ECO:0000313" key="11">
    <source>
        <dbReference type="Proteomes" id="UP000001879"/>
    </source>
</evidence>
<feature type="active site" description="Charge relay system" evidence="6">
    <location>
        <position position="353"/>
    </location>
</feature>
<keyword evidence="11" id="KW-1185">Reference proteome</keyword>